<comment type="similarity">
    <text evidence="1 8">Belongs to the phage and mitochondrial RNA polymerase family.</text>
</comment>
<keyword evidence="5 8" id="KW-0548">Nucleotidyltransferase</keyword>
<feature type="region of interest" description="Disordered" evidence="9">
    <location>
        <begin position="321"/>
        <end position="346"/>
    </location>
</feature>
<evidence type="ECO:0000256" key="7">
    <source>
        <dbReference type="ARBA" id="ARBA00048552"/>
    </source>
</evidence>
<organism evidence="11">
    <name type="scientific">Phaffia rhodozyma</name>
    <name type="common">Yeast</name>
    <name type="synonym">Xanthophyllomyces dendrorhous</name>
    <dbReference type="NCBI Taxonomy" id="264483"/>
    <lineage>
        <taxon>Eukaryota</taxon>
        <taxon>Fungi</taxon>
        <taxon>Dikarya</taxon>
        <taxon>Basidiomycota</taxon>
        <taxon>Agaricomycotina</taxon>
        <taxon>Tremellomycetes</taxon>
        <taxon>Cystofilobasidiales</taxon>
        <taxon>Mrakiaceae</taxon>
        <taxon>Phaffia</taxon>
    </lineage>
</organism>
<dbReference type="PANTHER" id="PTHR10102:SF0">
    <property type="entry name" value="DNA-DIRECTED RNA POLYMERASE, MITOCHONDRIAL"/>
    <property type="match status" value="1"/>
</dbReference>
<dbReference type="InterPro" id="IPR046950">
    <property type="entry name" value="DNA-dir_Rpol_C_phage-type"/>
</dbReference>
<dbReference type="AlphaFoldDB" id="A0A0F7SN67"/>
<dbReference type="Pfam" id="PF00940">
    <property type="entry name" value="RNA_pol"/>
    <property type="match status" value="1"/>
</dbReference>
<protein>
    <recommendedName>
        <fullName evidence="2 8">DNA-directed RNA polymerase</fullName>
        <ecNumber evidence="2 8">2.7.7.6</ecNumber>
    </recommendedName>
</protein>
<evidence type="ECO:0000256" key="9">
    <source>
        <dbReference type="SAM" id="MobiDB-lite"/>
    </source>
</evidence>
<evidence type="ECO:0000256" key="6">
    <source>
        <dbReference type="ARBA" id="ARBA00023163"/>
    </source>
</evidence>
<feature type="compositionally biased region" description="Basic and acidic residues" evidence="9">
    <location>
        <begin position="1141"/>
        <end position="1153"/>
    </location>
</feature>
<feature type="region of interest" description="Disordered" evidence="9">
    <location>
        <begin position="81"/>
        <end position="104"/>
    </location>
</feature>
<reference evidence="11" key="1">
    <citation type="submission" date="2014-08" db="EMBL/GenBank/DDBJ databases">
        <authorList>
            <person name="Sharma Rahul"/>
            <person name="Thines Marco"/>
        </authorList>
    </citation>
    <scope>NUCLEOTIDE SEQUENCE</scope>
</reference>
<dbReference type="InterPro" id="IPR037159">
    <property type="entry name" value="RNA_POL_N_sf"/>
</dbReference>
<feature type="domain" description="DNA-directed RNA polymerase N-terminal" evidence="10">
    <location>
        <begin position="148"/>
        <end position="607"/>
    </location>
</feature>
<evidence type="ECO:0000256" key="1">
    <source>
        <dbReference type="ARBA" id="ARBA00009493"/>
    </source>
</evidence>
<dbReference type="EMBL" id="LN483345">
    <property type="protein sequence ID" value="CDZ98547.1"/>
    <property type="molecule type" value="Genomic_DNA"/>
</dbReference>
<dbReference type="Gene3D" id="1.10.150.20">
    <property type="entry name" value="5' to 3' exonuclease, C-terminal subdomain"/>
    <property type="match status" value="1"/>
</dbReference>
<feature type="region of interest" description="Disordered" evidence="9">
    <location>
        <begin position="1136"/>
        <end position="1155"/>
    </location>
</feature>
<evidence type="ECO:0000313" key="11">
    <source>
        <dbReference type="EMBL" id="CDZ98547.1"/>
    </source>
</evidence>
<feature type="compositionally biased region" description="Basic and acidic residues" evidence="9">
    <location>
        <begin position="321"/>
        <end position="330"/>
    </location>
</feature>
<evidence type="ECO:0000256" key="4">
    <source>
        <dbReference type="ARBA" id="ARBA00022679"/>
    </source>
</evidence>
<dbReference type="EC" id="2.7.7.6" evidence="2 8"/>
<dbReference type="GO" id="GO:0003677">
    <property type="term" value="F:DNA binding"/>
    <property type="evidence" value="ECO:0007669"/>
    <property type="project" value="InterPro"/>
</dbReference>
<sequence length="1190" mass="132221">MLNSVRISRAGLGRMLKTLSLAANKDIPTKAVFYSSIPDVHVPSTSQVANDLDPTLAESATVPGFPGVTVGMIEKIQADMSKPTKPLQPVDTSTTVPVKPDSPAKSLSNFRADIDRIKKIYESPNGDVDFLQVQLMLESLAIDLFQHSRQDAIDSRSTSAKIQELGRLANTNDFQDLMNDWSRKFKSLLEQALEREAKEATFGHLDHSVKAHLLIQDQLTQRPILATSHIADAVAMTVFQVISAASSPYTKRGRAGSRVKQIESMLDNPSVFIHENSEAALAIAQTSDGPVAAHLEEEHPVGSREEDEDFEEDDNMTDAERAFHKSERGPPRGMTESEDLEGGGDLNKLRHFKLTPVEQATVDIEAANRLSLPESERSPYAPRFPAQMAEDILMADMCSNIGDALATEFRAQHVPIIPPEEKKGDSLGKRSKFADSNILDQIPKKMFFRGHAVTSGELSVKPVYEYEGRPFTPQWDVMEMQVKIGASMLSLAKDAFNLSKLGVEEPAFQLLRVQEEKSTRRPRVIRINPTILRLASKGPNLQSSARKLPMLFPPYPWTHDVSRGGYWHQQASLVTGKTSSVRRLIINDALAKRQVPVVSEGINYLQSTGWRINETMLDFMKTLPPMISKSMIDSHHALPFNIAEALKGHTFYLPHFLDYRGRVYAISSYIHPAGDDAIRSIMSFAEPKPLGKTGLRWIKIQVTNMYGSEKGTFDERVSWAEDNLDNILASLRNPFDPLENENVDDLWWRKADKPLQFMAACHEYVNALRYPNPEEFPSVLPIYQDGTCNGLQYYAALGRDAEGAKAVNIVPNARPQDVYTEVLTQVVERVRLDASGNGGVTAAEVGYAKQLAAHPELLSRKVVKTPVMTSVYGVTLTGAANQVYNAIEGINDQANLIDKTKFKSHGYPLSVYLAQTIQKSITGLFPVATAIQDWLGVCVSLVTKSVADVMDETGTTMTWTTPLDLPIVQDYRVKPNKRVSSAFGHIQIKDDSKVTKVVGKKEKNAFAPNFIHSLDATHLFLTAMNCKTTDVTLASVHDSFWTHAATVDEMNYYLRHCFINLTSQALLEQLHEQMVFRYGDYWVPFSAADKLRIALAKKMSKTAPLTPPDQPTDAFTLWAQTPMTAPQMTTEELIAQSTKEPSSDESLKSDKKSSTLPSGPFVQFKDVIPPIPPLGSLDIQCVLKSEYFFN</sequence>
<dbReference type="PROSITE" id="PS00489">
    <property type="entry name" value="RNA_POL_PHAGE_2"/>
    <property type="match status" value="1"/>
</dbReference>
<evidence type="ECO:0000256" key="3">
    <source>
        <dbReference type="ARBA" id="ARBA00022478"/>
    </source>
</evidence>
<keyword evidence="6 8" id="KW-0804">Transcription</keyword>
<name>A0A0F7SN67_PHARH</name>
<comment type="catalytic activity">
    <reaction evidence="7 8">
        <text>RNA(n) + a ribonucleoside 5'-triphosphate = RNA(n+1) + diphosphate</text>
        <dbReference type="Rhea" id="RHEA:21248"/>
        <dbReference type="Rhea" id="RHEA-COMP:14527"/>
        <dbReference type="Rhea" id="RHEA-COMP:17342"/>
        <dbReference type="ChEBI" id="CHEBI:33019"/>
        <dbReference type="ChEBI" id="CHEBI:61557"/>
        <dbReference type="ChEBI" id="CHEBI:140395"/>
        <dbReference type="EC" id="2.7.7.6"/>
    </reaction>
</comment>
<dbReference type="Gene3D" id="1.10.1320.10">
    <property type="entry name" value="DNA-directed RNA polymerase, N-terminal domain"/>
    <property type="match status" value="1"/>
</dbReference>
<dbReference type="InterPro" id="IPR043502">
    <property type="entry name" value="DNA/RNA_pol_sf"/>
</dbReference>
<dbReference type="InterPro" id="IPR029262">
    <property type="entry name" value="RPOL_N"/>
</dbReference>
<evidence type="ECO:0000259" key="10">
    <source>
        <dbReference type="SMART" id="SM01311"/>
    </source>
</evidence>
<evidence type="ECO:0000256" key="8">
    <source>
        <dbReference type="RuleBase" id="RU003805"/>
    </source>
</evidence>
<dbReference type="GO" id="GO:0034245">
    <property type="term" value="C:mitochondrial DNA-directed RNA polymerase complex"/>
    <property type="evidence" value="ECO:0007669"/>
    <property type="project" value="TreeGrafter"/>
</dbReference>
<dbReference type="GO" id="GO:0003899">
    <property type="term" value="F:DNA-directed RNA polymerase activity"/>
    <property type="evidence" value="ECO:0007669"/>
    <property type="project" value="UniProtKB-EC"/>
</dbReference>
<dbReference type="PANTHER" id="PTHR10102">
    <property type="entry name" value="DNA-DIRECTED RNA POLYMERASE, MITOCHONDRIAL"/>
    <property type="match status" value="1"/>
</dbReference>
<dbReference type="Pfam" id="PF14700">
    <property type="entry name" value="RPOL_N"/>
    <property type="match status" value="1"/>
</dbReference>
<dbReference type="Gene3D" id="1.10.287.280">
    <property type="match status" value="1"/>
</dbReference>
<keyword evidence="3 8" id="KW-0240">DNA-directed RNA polymerase</keyword>
<keyword evidence="4 8" id="KW-0808">Transferase</keyword>
<dbReference type="InterPro" id="IPR002092">
    <property type="entry name" value="DNA-dir_Rpol_phage-type"/>
</dbReference>
<comment type="function">
    <text evidence="8">DNA-dependent RNA polymerase catalyzes the transcription of DNA into RNA using the four ribonucleoside triphosphates as substrates.</text>
</comment>
<accession>A0A0F7SN67</accession>
<dbReference type="GO" id="GO:0006390">
    <property type="term" value="P:mitochondrial transcription"/>
    <property type="evidence" value="ECO:0007669"/>
    <property type="project" value="TreeGrafter"/>
</dbReference>
<evidence type="ECO:0000256" key="2">
    <source>
        <dbReference type="ARBA" id="ARBA00012418"/>
    </source>
</evidence>
<dbReference type="PROSITE" id="PS00900">
    <property type="entry name" value="RNA_POL_PHAGE_1"/>
    <property type="match status" value="1"/>
</dbReference>
<dbReference type="SMART" id="SM01311">
    <property type="entry name" value="RPOL_N"/>
    <property type="match status" value="1"/>
</dbReference>
<evidence type="ECO:0000256" key="5">
    <source>
        <dbReference type="ARBA" id="ARBA00022695"/>
    </source>
</evidence>
<proteinExistence type="inferred from homology"/>
<dbReference type="SUPFAM" id="SSF56672">
    <property type="entry name" value="DNA/RNA polymerases"/>
    <property type="match status" value="1"/>
</dbReference>